<dbReference type="EMBL" id="JARVLH010000006">
    <property type="protein sequence ID" value="MEX5285847.1"/>
    <property type="molecule type" value="Genomic_DNA"/>
</dbReference>
<comment type="caution">
    <text evidence="1">The sequence shown here is derived from an EMBL/GenBank/DDBJ whole genome shotgun (WGS) entry which is preliminary data.</text>
</comment>
<organism evidence="1 2">
    <name type="scientific">Selenomonas sputigena</name>
    <dbReference type="NCBI Taxonomy" id="69823"/>
    <lineage>
        <taxon>Bacteria</taxon>
        <taxon>Bacillati</taxon>
        <taxon>Bacillota</taxon>
        <taxon>Negativicutes</taxon>
        <taxon>Selenomonadales</taxon>
        <taxon>Selenomonadaceae</taxon>
        <taxon>Selenomonas</taxon>
    </lineage>
</organism>
<gene>
    <name evidence="1" type="ORF">QCO44_09420</name>
</gene>
<evidence type="ECO:0000313" key="2">
    <source>
        <dbReference type="Proteomes" id="UP001559623"/>
    </source>
</evidence>
<protein>
    <submittedName>
        <fullName evidence="1">Uncharacterized protein</fullName>
    </submittedName>
</protein>
<dbReference type="Proteomes" id="UP001559623">
    <property type="component" value="Unassembled WGS sequence"/>
</dbReference>
<keyword evidence="2" id="KW-1185">Reference proteome</keyword>
<dbReference type="RefSeq" id="WP_368847572.1">
    <property type="nucleotide sequence ID" value="NZ_CP194411.1"/>
</dbReference>
<proteinExistence type="predicted"/>
<name>A0ABV3X6M0_9FIRM</name>
<accession>A0ABV3X6M0</accession>
<reference evidence="1 2" key="1">
    <citation type="submission" date="2023-04" db="EMBL/GenBank/DDBJ databases">
        <title>Genome Sequence of Selenomonas sputigena ATCC 33150.</title>
        <authorList>
            <person name="Miller D.P."/>
            <person name="Anvari S."/>
            <person name="Polson S.W."/>
            <person name="Macdonald M."/>
            <person name="Mcdowell J.V."/>
        </authorList>
    </citation>
    <scope>NUCLEOTIDE SEQUENCE [LARGE SCALE GENOMIC DNA]</scope>
    <source>
        <strain evidence="1 2">ATCC 33150</strain>
    </source>
</reference>
<evidence type="ECO:0000313" key="1">
    <source>
        <dbReference type="EMBL" id="MEX5285847.1"/>
    </source>
</evidence>
<sequence length="69" mass="8050">MTKKGLFTDRRWRDPPAVVCLGYRGGSKNEALSFAKLMLEKGHITKERYQEKLVEIEKKYKGHDPDELI</sequence>